<keyword evidence="2" id="KW-1185">Reference proteome</keyword>
<proteinExistence type="predicted"/>
<dbReference type="EMBL" id="SRID01000318">
    <property type="protein sequence ID" value="TGA95488.1"/>
    <property type="molecule type" value="Genomic_DNA"/>
</dbReference>
<evidence type="ECO:0000313" key="2">
    <source>
        <dbReference type="Proteomes" id="UP000297948"/>
    </source>
</evidence>
<comment type="caution">
    <text evidence="1">The sequence shown here is derived from an EMBL/GenBank/DDBJ whole genome shotgun (WGS) entry which is preliminary data.</text>
</comment>
<reference evidence="1 2" key="1">
    <citation type="submission" date="2019-03" db="EMBL/GenBank/DDBJ databases">
        <authorList>
            <person name="Gonzalez-Pimentel J.L."/>
        </authorList>
    </citation>
    <scope>NUCLEOTIDE SEQUENCE [LARGE SCALE GENOMIC DNA]</scope>
    <source>
        <strain evidence="1 2">JCM 31289</strain>
    </source>
</reference>
<evidence type="ECO:0000313" key="1">
    <source>
        <dbReference type="EMBL" id="TGA95488.1"/>
    </source>
</evidence>
<sequence length="114" mass="11169">MAFVFLGMPELASAALWLPEVAAAARWMPGRAPAMGSVRSLAPTARWVPGGRSPLAGRTILICGSHTNCAACGRRPGGGGGCGIRARPAVTGAGGGSALSTAGACGGRVRPGCP</sequence>
<gene>
    <name evidence="1" type="ORF">E4099_25210</name>
</gene>
<name>A0A4Z0GGU1_9ACTN</name>
<dbReference type="Proteomes" id="UP000297948">
    <property type="component" value="Unassembled WGS sequence"/>
</dbReference>
<accession>A0A4Z0GGU1</accession>
<protein>
    <submittedName>
        <fullName evidence="1">Uncharacterized protein</fullName>
    </submittedName>
</protein>
<dbReference type="AlphaFoldDB" id="A0A4Z0GGU1"/>
<organism evidence="1 2">
    <name type="scientific">Streptomyces palmae</name>
    <dbReference type="NCBI Taxonomy" id="1701085"/>
    <lineage>
        <taxon>Bacteria</taxon>
        <taxon>Bacillati</taxon>
        <taxon>Actinomycetota</taxon>
        <taxon>Actinomycetes</taxon>
        <taxon>Kitasatosporales</taxon>
        <taxon>Streptomycetaceae</taxon>
        <taxon>Streptomyces</taxon>
    </lineage>
</organism>